<proteinExistence type="inferred from homology"/>
<sequence>MFRRLLFIFTVTLLFFSSCRKDFGWVPDQQKKSILFSSKISGQVLTRMSGSQWDNNDSISVFMYHGDALNQNTVLSEGFNKQFITNSSGNFSPKTTADAMNFPADKEVRFVAFYPYKNSLDFHRDLDISDQEDQDQIDYLLGKSASTLGYQQGAVQLKFERVMAKIQVRVKAKGIQAVTAKLSPLLTAATFQIGQAELNPQKTFKDVSGKVISTGDETVIEWVVFPGKLESQSRMVFKSNTGETYTWEIGKLGTEYEQGNRYSYDINLSDGGIVDPKPAVSYMELPVISNSTELEYNFKMTPDRSKRNYSMLYDKKNRIAHWVAYPLSKDYLGRQSRTNRWAFDPNFPDYTQPLLRKGFGVSGIDRGHQIPSADRTRNAAENATTFYYTNMTAQTSSLNQGVWAKLENQIRSWTTVSGVDTMYVVTGAGLSFANGSIDYVQDNQGNRVAKPKYYYKALAVKRGTAYYTIGFYMENKVTPTKANFSSYRMTVSELERKTGYQFFPGIPRETKNKINDAIWR</sequence>
<dbReference type="SMART" id="SM00892">
    <property type="entry name" value="Endonuclease_NS"/>
    <property type="match status" value="1"/>
</dbReference>
<evidence type="ECO:0000313" key="13">
    <source>
        <dbReference type="Proteomes" id="UP000215355"/>
    </source>
</evidence>
<dbReference type="InterPro" id="IPR020821">
    <property type="entry name" value="ENPP1-3/EXOG-like_nuc-like"/>
</dbReference>
<dbReference type="Gene3D" id="2.60.40.2630">
    <property type="match status" value="1"/>
</dbReference>
<comment type="cofactor">
    <cofactor evidence="1">
        <name>Mg(2+)</name>
        <dbReference type="ChEBI" id="CHEBI:18420"/>
    </cofactor>
</comment>
<evidence type="ECO:0000256" key="9">
    <source>
        <dbReference type="PIRSR" id="PIRSR640255-2"/>
    </source>
</evidence>
<dbReference type="InterPro" id="IPR042278">
    <property type="entry name" value="Mfa-like_1_N"/>
</dbReference>
<dbReference type="Pfam" id="PF13149">
    <property type="entry name" value="Mfa_like_1"/>
    <property type="match status" value="1"/>
</dbReference>
<keyword evidence="7" id="KW-0460">Magnesium</keyword>
<dbReference type="GO" id="GO:0016787">
    <property type="term" value="F:hydrolase activity"/>
    <property type="evidence" value="ECO:0007669"/>
    <property type="project" value="UniProtKB-KW"/>
</dbReference>
<dbReference type="PROSITE" id="PS51257">
    <property type="entry name" value="PROKAR_LIPOPROTEIN"/>
    <property type="match status" value="1"/>
</dbReference>
<feature type="active site" description="Proton acceptor" evidence="8">
    <location>
        <position position="368"/>
    </location>
</feature>
<comment type="similarity">
    <text evidence="2">Belongs to the DNA/RNA non-specific endonuclease family.</text>
</comment>
<dbReference type="PROSITE" id="PS01070">
    <property type="entry name" value="NUCLEASE_NON_SPEC"/>
    <property type="match status" value="1"/>
</dbReference>
<dbReference type="GO" id="GO:0046872">
    <property type="term" value="F:metal ion binding"/>
    <property type="evidence" value="ECO:0007669"/>
    <property type="project" value="UniProtKB-KW"/>
</dbReference>
<dbReference type="KEGG" id="smiz:4412673_00948"/>
<dbReference type="PANTHER" id="PTHR13966:SF5">
    <property type="entry name" value="ENDONUCLEASE G, MITOCHONDRIAL"/>
    <property type="match status" value="1"/>
</dbReference>
<dbReference type="PANTHER" id="PTHR13966">
    <property type="entry name" value="ENDONUCLEASE RELATED"/>
    <property type="match status" value="1"/>
</dbReference>
<evidence type="ECO:0000256" key="1">
    <source>
        <dbReference type="ARBA" id="ARBA00001946"/>
    </source>
</evidence>
<organism evidence="12 13">
    <name type="scientific">Sphingobacterium mizutaii</name>
    <dbReference type="NCBI Taxonomy" id="1010"/>
    <lineage>
        <taxon>Bacteria</taxon>
        <taxon>Pseudomonadati</taxon>
        <taxon>Bacteroidota</taxon>
        <taxon>Sphingobacteriia</taxon>
        <taxon>Sphingobacteriales</taxon>
        <taxon>Sphingobacteriaceae</taxon>
        <taxon>Sphingobacterium</taxon>
    </lineage>
</organism>
<dbReference type="InterPro" id="IPR018524">
    <property type="entry name" value="DNA/RNA_endonuclease_AS"/>
</dbReference>
<dbReference type="InterPro" id="IPR040255">
    <property type="entry name" value="Non-specific_endonuclease"/>
</dbReference>
<evidence type="ECO:0000256" key="4">
    <source>
        <dbReference type="ARBA" id="ARBA00022723"/>
    </source>
</evidence>
<dbReference type="Proteomes" id="UP000215355">
    <property type="component" value="Chromosome 1"/>
</dbReference>
<dbReference type="Pfam" id="PF01223">
    <property type="entry name" value="Endonuclease_NS"/>
    <property type="match status" value="1"/>
</dbReference>
<evidence type="ECO:0000259" key="11">
    <source>
        <dbReference type="SMART" id="SM00892"/>
    </source>
</evidence>
<dbReference type="EMBL" id="LT906468">
    <property type="protein sequence ID" value="SNV44384.1"/>
    <property type="molecule type" value="Genomic_DNA"/>
</dbReference>
<dbReference type="AlphaFoldDB" id="A0AAJ5BZ82"/>
<dbReference type="CDD" id="cd13120">
    <property type="entry name" value="BF2867_like_N"/>
    <property type="match status" value="1"/>
</dbReference>
<keyword evidence="4 9" id="KW-0479">Metal-binding</keyword>
<evidence type="ECO:0000256" key="6">
    <source>
        <dbReference type="ARBA" id="ARBA00022801"/>
    </source>
</evidence>
<dbReference type="InterPro" id="IPR001604">
    <property type="entry name" value="Endo_G_ENPP1-like_dom"/>
</dbReference>
<dbReference type="InterPro" id="IPR044929">
    <property type="entry name" value="DNA/RNA_non-sp_Endonuclease_sf"/>
</dbReference>
<gene>
    <name evidence="12" type="primary">nucA</name>
    <name evidence="12" type="ORF">SAMEA4412673_00948</name>
</gene>
<evidence type="ECO:0000259" key="10">
    <source>
        <dbReference type="SMART" id="SM00477"/>
    </source>
</evidence>
<dbReference type="SMART" id="SM00477">
    <property type="entry name" value="NUC"/>
    <property type="match status" value="1"/>
</dbReference>
<keyword evidence="3" id="KW-0540">Nuclease</keyword>
<protein>
    <submittedName>
        <fullName evidence="12">Nuclease</fullName>
        <ecNumber evidence="12">3.1.30.2</ecNumber>
    </submittedName>
</protein>
<dbReference type="EC" id="3.1.30.2" evidence="12"/>
<keyword evidence="5" id="KW-0255">Endonuclease</keyword>
<name>A0AAJ5BZ82_9SPHI</name>
<evidence type="ECO:0000313" key="12">
    <source>
        <dbReference type="EMBL" id="SNV44384.1"/>
    </source>
</evidence>
<evidence type="ECO:0000256" key="3">
    <source>
        <dbReference type="ARBA" id="ARBA00022722"/>
    </source>
</evidence>
<reference evidence="12 13" key="1">
    <citation type="submission" date="2017-06" db="EMBL/GenBank/DDBJ databases">
        <authorList>
            <consortium name="Pathogen Informatics"/>
        </authorList>
    </citation>
    <scope>NUCLEOTIDE SEQUENCE [LARGE SCALE GENOMIC DNA]</scope>
    <source>
        <strain evidence="12 13">NCTC12149</strain>
    </source>
</reference>
<evidence type="ECO:0000256" key="2">
    <source>
        <dbReference type="ARBA" id="ARBA00010052"/>
    </source>
</evidence>
<dbReference type="InterPro" id="IPR044925">
    <property type="entry name" value="His-Me_finger_sf"/>
</dbReference>
<feature type="domain" description="ENPP1-3/EXOG-like endonuclease/phosphodiesterase" evidence="10">
    <location>
        <begin position="306"/>
        <end position="509"/>
    </location>
</feature>
<evidence type="ECO:0000256" key="7">
    <source>
        <dbReference type="ARBA" id="ARBA00022842"/>
    </source>
</evidence>
<dbReference type="Gene3D" id="3.40.570.10">
    <property type="entry name" value="Extracellular Endonuclease, subunit A"/>
    <property type="match status" value="1"/>
</dbReference>
<dbReference type="InterPro" id="IPR025049">
    <property type="entry name" value="Mfa-like_1"/>
</dbReference>
<dbReference type="GO" id="GO:0003676">
    <property type="term" value="F:nucleic acid binding"/>
    <property type="evidence" value="ECO:0007669"/>
    <property type="project" value="InterPro"/>
</dbReference>
<dbReference type="GO" id="GO:0004519">
    <property type="term" value="F:endonuclease activity"/>
    <property type="evidence" value="ECO:0007669"/>
    <property type="project" value="UniProtKB-KW"/>
</dbReference>
<feature type="domain" description="DNA/RNA non-specific endonuclease/pyrophosphatase/phosphodiesterase" evidence="11">
    <location>
        <begin position="305"/>
        <end position="509"/>
    </location>
</feature>
<dbReference type="Gene3D" id="2.60.40.2620">
    <property type="entry name" value="Fimbrillin-like"/>
    <property type="match status" value="1"/>
</dbReference>
<evidence type="ECO:0000256" key="5">
    <source>
        <dbReference type="ARBA" id="ARBA00022759"/>
    </source>
</evidence>
<dbReference type="SUPFAM" id="SSF54060">
    <property type="entry name" value="His-Me finger endonucleases"/>
    <property type="match status" value="1"/>
</dbReference>
<accession>A0AAJ5BZ82</accession>
<keyword evidence="6 12" id="KW-0378">Hydrolase</keyword>
<evidence type="ECO:0000256" key="8">
    <source>
        <dbReference type="PIRSR" id="PIRSR640255-1"/>
    </source>
</evidence>
<dbReference type="RefSeq" id="WP_093098829.1">
    <property type="nucleotide sequence ID" value="NZ_FNGK01000003.1"/>
</dbReference>
<dbReference type="CDD" id="cd13121">
    <property type="entry name" value="BF2867_like_C"/>
    <property type="match status" value="1"/>
</dbReference>
<feature type="binding site" evidence="9">
    <location>
        <position position="399"/>
    </location>
    <ligand>
        <name>Mg(2+)</name>
        <dbReference type="ChEBI" id="CHEBI:18420"/>
        <note>catalytic</note>
    </ligand>
</feature>